<dbReference type="EC" id="1.3.1.98" evidence="2"/>
<dbReference type="InterPro" id="IPR016169">
    <property type="entry name" value="FAD-bd_PCMH_sub2"/>
</dbReference>
<dbReference type="Gene3D" id="3.30.465.10">
    <property type="match status" value="1"/>
</dbReference>
<dbReference type="SUPFAM" id="SSF56176">
    <property type="entry name" value="FAD-binding/transporter-associated domain-like"/>
    <property type="match status" value="1"/>
</dbReference>
<dbReference type="InterPro" id="IPR016166">
    <property type="entry name" value="FAD-bd_PCMH"/>
</dbReference>
<dbReference type="InterPro" id="IPR036318">
    <property type="entry name" value="FAD-bd_PCMH-like_sf"/>
</dbReference>
<dbReference type="EMBL" id="UOGA01000024">
    <property type="protein sequence ID" value="VAX14879.1"/>
    <property type="molecule type" value="Genomic_DNA"/>
</dbReference>
<dbReference type="AlphaFoldDB" id="A0A3B1B9G8"/>
<dbReference type="HAMAP" id="MF_00037">
    <property type="entry name" value="MurB"/>
    <property type="match status" value="1"/>
</dbReference>
<dbReference type="InterPro" id="IPR016167">
    <property type="entry name" value="FAD-bd_PCMH_sub1"/>
</dbReference>
<dbReference type="PANTHER" id="PTHR21071">
    <property type="entry name" value="UDP-N-ACETYLENOLPYRUVOYLGLUCOSAMINE REDUCTASE"/>
    <property type="match status" value="1"/>
</dbReference>
<dbReference type="Gene3D" id="3.30.43.10">
    <property type="entry name" value="Uridine Diphospho-n-acetylenolpyruvylglucosamine Reductase, domain 2"/>
    <property type="match status" value="1"/>
</dbReference>
<accession>A0A3B1B9G8</accession>
<dbReference type="GO" id="GO:0008762">
    <property type="term" value="F:UDP-N-acetylmuramate dehydrogenase activity"/>
    <property type="evidence" value="ECO:0007669"/>
    <property type="project" value="UniProtKB-EC"/>
</dbReference>
<dbReference type="InterPro" id="IPR006094">
    <property type="entry name" value="Oxid_FAD_bind_N"/>
</dbReference>
<proteinExistence type="inferred from homology"/>
<dbReference type="InterPro" id="IPR003170">
    <property type="entry name" value="MurB"/>
</dbReference>
<dbReference type="GO" id="GO:0071949">
    <property type="term" value="F:FAD binding"/>
    <property type="evidence" value="ECO:0007669"/>
    <property type="project" value="InterPro"/>
</dbReference>
<reference evidence="2" key="1">
    <citation type="submission" date="2018-06" db="EMBL/GenBank/DDBJ databases">
        <authorList>
            <person name="Zhirakovskaya E."/>
        </authorList>
    </citation>
    <scope>NUCLEOTIDE SEQUENCE</scope>
</reference>
<dbReference type="GO" id="GO:0005829">
    <property type="term" value="C:cytosol"/>
    <property type="evidence" value="ECO:0007669"/>
    <property type="project" value="TreeGrafter"/>
</dbReference>
<dbReference type="GO" id="GO:0071555">
    <property type="term" value="P:cell wall organization"/>
    <property type="evidence" value="ECO:0007669"/>
    <property type="project" value="TreeGrafter"/>
</dbReference>
<organism evidence="2">
    <name type="scientific">hydrothermal vent metagenome</name>
    <dbReference type="NCBI Taxonomy" id="652676"/>
    <lineage>
        <taxon>unclassified sequences</taxon>
        <taxon>metagenomes</taxon>
        <taxon>ecological metagenomes</taxon>
    </lineage>
</organism>
<keyword evidence="2" id="KW-0560">Oxidoreductase</keyword>
<feature type="domain" description="FAD-binding PCMH-type" evidence="1">
    <location>
        <begin position="18"/>
        <end position="120"/>
    </location>
</feature>
<name>A0A3B1B9G8_9ZZZZ</name>
<evidence type="ECO:0000313" key="2">
    <source>
        <dbReference type="EMBL" id="VAX14879.1"/>
    </source>
</evidence>
<feature type="non-terminal residue" evidence="2">
    <location>
        <position position="120"/>
    </location>
</feature>
<sequence>MTTIEKNAPLWKKTTFHIGGKADVIVYPETVEDLAEWMGKGEISLILGGGSNLLVSDKGIRGVVVSMERWNRDTKISKKADGDILVGVGAGAGLTWLSGMLMKNSVSGLEFGYGIPGSIG</sequence>
<dbReference type="PROSITE" id="PS51387">
    <property type="entry name" value="FAD_PCMH"/>
    <property type="match status" value="1"/>
</dbReference>
<dbReference type="PANTHER" id="PTHR21071:SF4">
    <property type="entry name" value="UDP-N-ACETYLENOLPYRUVOYLGLUCOSAMINE REDUCTASE"/>
    <property type="match status" value="1"/>
</dbReference>
<dbReference type="Pfam" id="PF01565">
    <property type="entry name" value="FAD_binding_4"/>
    <property type="match status" value="1"/>
</dbReference>
<evidence type="ECO:0000259" key="1">
    <source>
        <dbReference type="PROSITE" id="PS51387"/>
    </source>
</evidence>
<gene>
    <name evidence="2" type="ORF">MNBD_NITROSPINAE04-619</name>
</gene>
<protein>
    <submittedName>
        <fullName evidence="2">UDP-N-acetylenolpyruvoylglucosamine reductase</fullName>
        <ecNumber evidence="2">1.3.1.98</ecNumber>
    </submittedName>
</protein>